<dbReference type="Gene3D" id="3.40.50.150">
    <property type="entry name" value="Vaccinia Virus protein VP39"/>
    <property type="match status" value="1"/>
</dbReference>
<keyword evidence="11" id="KW-1185">Reference proteome</keyword>
<dbReference type="InterPro" id="IPR029063">
    <property type="entry name" value="SAM-dependent_MTases_sf"/>
</dbReference>
<dbReference type="Pfam" id="PF10672">
    <property type="entry name" value="Methyltrans_SAM"/>
    <property type="match status" value="1"/>
</dbReference>
<dbReference type="Gene3D" id="2.30.130.10">
    <property type="entry name" value="PUA domain"/>
    <property type="match status" value="1"/>
</dbReference>
<dbReference type="PANTHER" id="PTHR42873:SF1">
    <property type="entry name" value="S-ADENOSYLMETHIONINE-DEPENDENT METHYLTRANSFERASE DOMAIN-CONTAINING PROTEIN"/>
    <property type="match status" value="1"/>
</dbReference>
<proteinExistence type="inferred from homology"/>
<sequence length="376" mass="42899">MLGHPWIFGNEVNNIEGDVTAGDTVEVYTHQGFFVGRGYINPQSQILVRLLTRHRDEQINDEFFYHRLLKCWEYRQRLGYTENCRLVFGEADEMPALVIDKFNDYFVLQTLSLGMDKWKPAIVNALQRIFSPKGIYERNDVPVRELEGLAQQKGFLSAPFDTNLIIRENGLQFHVDIENGQKTGYFLDQQDNRREIQHIVKGADVLEAFCYTGTFSCHAGHYGAKSVLGLDISDHAVNTARRNAALNGLQEVCRFQAVNAFDVLKQWTKEDKKFDVVILDPPAFTKSRENIQKAITGYKEINLRGMKLLKPGGFLVTASCTNLVTPAVFLETIDQAAKDAKKRLRQVTFQTQAQDHPILWSVDNTTYLKFLIVEVS</sequence>
<dbReference type="PROSITE" id="PS50890">
    <property type="entry name" value="PUA"/>
    <property type="match status" value="1"/>
</dbReference>
<keyword evidence="2" id="KW-0963">Cytoplasm</keyword>
<dbReference type="EMBL" id="FMAR01000003">
    <property type="protein sequence ID" value="SCC12270.1"/>
    <property type="molecule type" value="Genomic_DNA"/>
</dbReference>
<keyword evidence="6" id="KW-0949">S-adenosyl-L-methionine</keyword>
<dbReference type="Gene3D" id="3.30.750.80">
    <property type="entry name" value="RNA methyltransferase domain (HRMD) like"/>
    <property type="match status" value="1"/>
</dbReference>
<evidence type="ECO:0000256" key="5">
    <source>
        <dbReference type="ARBA" id="ARBA00022679"/>
    </source>
</evidence>
<dbReference type="AlphaFoldDB" id="A0A1C4BZN6"/>
<dbReference type="GO" id="GO:0032259">
    <property type="term" value="P:methylation"/>
    <property type="evidence" value="ECO:0007669"/>
    <property type="project" value="UniProtKB-KW"/>
</dbReference>
<feature type="domain" description="PUA" evidence="9">
    <location>
        <begin position="3"/>
        <end position="73"/>
    </location>
</feature>
<dbReference type="STRING" id="1335309.GA0116948_103328"/>
<dbReference type="CDD" id="cd02440">
    <property type="entry name" value="AdoMet_MTases"/>
    <property type="match status" value="1"/>
</dbReference>
<dbReference type="InterPro" id="IPR019614">
    <property type="entry name" value="SAM-dep_methyl-trfase"/>
</dbReference>
<name>A0A1C4BZN6_9BACT</name>
<evidence type="ECO:0000256" key="4">
    <source>
        <dbReference type="ARBA" id="ARBA00022603"/>
    </source>
</evidence>
<evidence type="ECO:0000256" key="8">
    <source>
        <dbReference type="ARBA" id="ARBA00038091"/>
    </source>
</evidence>
<evidence type="ECO:0000313" key="11">
    <source>
        <dbReference type="Proteomes" id="UP000242818"/>
    </source>
</evidence>
<dbReference type="InterPro" id="IPR015947">
    <property type="entry name" value="PUA-like_sf"/>
</dbReference>
<dbReference type="InterPro" id="IPR036974">
    <property type="entry name" value="PUA_sf"/>
</dbReference>
<dbReference type="GO" id="GO:0005737">
    <property type="term" value="C:cytoplasm"/>
    <property type="evidence" value="ECO:0007669"/>
    <property type="project" value="UniProtKB-SubCell"/>
</dbReference>
<dbReference type="Pfam" id="PF17785">
    <property type="entry name" value="PUA_3"/>
    <property type="match status" value="1"/>
</dbReference>
<evidence type="ECO:0000259" key="9">
    <source>
        <dbReference type="SMART" id="SM00359"/>
    </source>
</evidence>
<evidence type="ECO:0000256" key="3">
    <source>
        <dbReference type="ARBA" id="ARBA00022552"/>
    </source>
</evidence>
<dbReference type="GO" id="GO:0008168">
    <property type="term" value="F:methyltransferase activity"/>
    <property type="evidence" value="ECO:0007669"/>
    <property type="project" value="UniProtKB-KW"/>
</dbReference>
<dbReference type="SMART" id="SM00359">
    <property type="entry name" value="PUA"/>
    <property type="match status" value="1"/>
</dbReference>
<dbReference type="Proteomes" id="UP000242818">
    <property type="component" value="Unassembled WGS sequence"/>
</dbReference>
<dbReference type="SUPFAM" id="SSF88697">
    <property type="entry name" value="PUA domain-like"/>
    <property type="match status" value="1"/>
</dbReference>
<evidence type="ECO:0000256" key="6">
    <source>
        <dbReference type="ARBA" id="ARBA00022691"/>
    </source>
</evidence>
<comment type="similarity">
    <text evidence="8">Belongs to the methyltransferase superfamily. RlmI family.</text>
</comment>
<dbReference type="PANTHER" id="PTHR42873">
    <property type="entry name" value="RIBOSOMAL RNA LARGE SUBUNIT METHYLTRANSFERASE"/>
    <property type="match status" value="1"/>
</dbReference>
<evidence type="ECO:0000256" key="1">
    <source>
        <dbReference type="ARBA" id="ARBA00004496"/>
    </source>
</evidence>
<reference evidence="10 11" key="1">
    <citation type="submission" date="2016-08" db="EMBL/GenBank/DDBJ databases">
        <authorList>
            <person name="Seilhamer J.J."/>
        </authorList>
    </citation>
    <scope>NUCLEOTIDE SEQUENCE [LARGE SCALE GENOMIC DNA]</scope>
    <source>
        <strain evidence="10 11">A37T2</strain>
    </source>
</reference>
<keyword evidence="4 10" id="KW-0489">Methyltransferase</keyword>
<dbReference type="InterPro" id="IPR041532">
    <property type="entry name" value="RlmI-like_PUA"/>
</dbReference>
<keyword evidence="7" id="KW-0694">RNA-binding</keyword>
<accession>A0A1C4BZN6</accession>
<gene>
    <name evidence="10" type="ORF">GA0116948_103328</name>
</gene>
<dbReference type="InterPro" id="IPR002478">
    <property type="entry name" value="PUA"/>
</dbReference>
<keyword evidence="5 10" id="KW-0808">Transferase</keyword>
<dbReference type="GO" id="GO:0006364">
    <property type="term" value="P:rRNA processing"/>
    <property type="evidence" value="ECO:0007669"/>
    <property type="project" value="UniProtKB-KW"/>
</dbReference>
<dbReference type="SUPFAM" id="SSF53335">
    <property type="entry name" value="S-adenosyl-L-methionine-dependent methyltransferases"/>
    <property type="match status" value="1"/>
</dbReference>
<keyword evidence="3" id="KW-0698">rRNA processing</keyword>
<dbReference type="GO" id="GO:0003723">
    <property type="term" value="F:RNA binding"/>
    <property type="evidence" value="ECO:0007669"/>
    <property type="project" value="UniProtKB-KW"/>
</dbReference>
<protein>
    <submittedName>
        <fullName evidence="10">23S rRNA (Cytosine1962-C5)-methyltransferase</fullName>
    </submittedName>
</protein>
<dbReference type="CDD" id="cd11572">
    <property type="entry name" value="RlmI_M_like"/>
    <property type="match status" value="1"/>
</dbReference>
<evidence type="ECO:0000313" key="10">
    <source>
        <dbReference type="EMBL" id="SCC12270.1"/>
    </source>
</evidence>
<evidence type="ECO:0000256" key="2">
    <source>
        <dbReference type="ARBA" id="ARBA00022490"/>
    </source>
</evidence>
<organism evidence="10 11">
    <name type="scientific">Chitinophaga costaii</name>
    <dbReference type="NCBI Taxonomy" id="1335309"/>
    <lineage>
        <taxon>Bacteria</taxon>
        <taxon>Pseudomonadati</taxon>
        <taxon>Bacteroidota</taxon>
        <taxon>Chitinophagia</taxon>
        <taxon>Chitinophagales</taxon>
        <taxon>Chitinophagaceae</taxon>
        <taxon>Chitinophaga</taxon>
    </lineage>
</organism>
<comment type="subcellular location">
    <subcellularLocation>
        <location evidence="1">Cytoplasm</location>
    </subcellularLocation>
</comment>
<evidence type="ECO:0000256" key="7">
    <source>
        <dbReference type="ARBA" id="ARBA00022884"/>
    </source>
</evidence>
<dbReference type="CDD" id="cd21153">
    <property type="entry name" value="PUA_RlmI"/>
    <property type="match status" value="1"/>
</dbReference>